<dbReference type="GO" id="GO:0005737">
    <property type="term" value="C:cytoplasm"/>
    <property type="evidence" value="ECO:0007669"/>
    <property type="project" value="TreeGrafter"/>
</dbReference>
<feature type="compositionally biased region" description="Low complexity" evidence="12">
    <location>
        <begin position="186"/>
        <end position="200"/>
    </location>
</feature>
<dbReference type="AlphaFoldDB" id="A0AAJ0HPT8"/>
<evidence type="ECO:0000256" key="3">
    <source>
        <dbReference type="ARBA" id="ARBA00022448"/>
    </source>
</evidence>
<evidence type="ECO:0000256" key="12">
    <source>
        <dbReference type="SAM" id="MobiDB-lite"/>
    </source>
</evidence>
<dbReference type="EMBL" id="JAUIQD010000002">
    <property type="protein sequence ID" value="KAK3359231.1"/>
    <property type="molecule type" value="Genomic_DNA"/>
</dbReference>
<dbReference type="Proteomes" id="UP001275084">
    <property type="component" value="Unassembled WGS sequence"/>
</dbReference>
<comment type="caution">
    <text evidence="13">The sequence shown here is derived from an EMBL/GenBank/DDBJ whole genome shotgun (WGS) entry which is preliminary data.</text>
</comment>
<reference evidence="13" key="1">
    <citation type="journal article" date="2023" name="Mol. Phylogenet. Evol.">
        <title>Genome-scale phylogeny and comparative genomics of the fungal order Sordariales.</title>
        <authorList>
            <person name="Hensen N."/>
            <person name="Bonometti L."/>
            <person name="Westerberg I."/>
            <person name="Brannstrom I.O."/>
            <person name="Guillou S."/>
            <person name="Cros-Aarteil S."/>
            <person name="Calhoun S."/>
            <person name="Haridas S."/>
            <person name="Kuo A."/>
            <person name="Mondo S."/>
            <person name="Pangilinan J."/>
            <person name="Riley R."/>
            <person name="LaButti K."/>
            <person name="Andreopoulos B."/>
            <person name="Lipzen A."/>
            <person name="Chen C."/>
            <person name="Yan M."/>
            <person name="Daum C."/>
            <person name="Ng V."/>
            <person name="Clum A."/>
            <person name="Steindorff A."/>
            <person name="Ohm R.A."/>
            <person name="Martin F."/>
            <person name="Silar P."/>
            <person name="Natvig D.O."/>
            <person name="Lalanne C."/>
            <person name="Gautier V."/>
            <person name="Ament-Velasquez S.L."/>
            <person name="Kruys A."/>
            <person name="Hutchinson M.I."/>
            <person name="Powell A.J."/>
            <person name="Barry K."/>
            <person name="Miller A.N."/>
            <person name="Grigoriev I.V."/>
            <person name="Debuchy R."/>
            <person name="Gladieux P."/>
            <person name="Hiltunen Thoren M."/>
            <person name="Johannesson H."/>
        </authorList>
    </citation>
    <scope>NUCLEOTIDE SEQUENCE</scope>
    <source>
        <strain evidence="13">CBS 955.72</strain>
    </source>
</reference>
<evidence type="ECO:0000256" key="8">
    <source>
        <dbReference type="ARBA" id="ARBA00023242"/>
    </source>
</evidence>
<evidence type="ECO:0000256" key="5">
    <source>
        <dbReference type="ARBA" id="ARBA00022927"/>
    </source>
</evidence>
<evidence type="ECO:0000256" key="7">
    <source>
        <dbReference type="ARBA" id="ARBA00023132"/>
    </source>
</evidence>
<dbReference type="GO" id="GO:0031369">
    <property type="term" value="F:translation initiation factor binding"/>
    <property type="evidence" value="ECO:0007669"/>
    <property type="project" value="TreeGrafter"/>
</dbReference>
<keyword evidence="5" id="KW-0653">Protein transport</keyword>
<comment type="similarity">
    <text evidence="2">Belongs to the GLE1 family.</text>
</comment>
<feature type="region of interest" description="Disordered" evidence="12">
    <location>
        <begin position="109"/>
        <end position="130"/>
    </location>
</feature>
<feature type="compositionally biased region" description="Polar residues" evidence="12">
    <location>
        <begin position="201"/>
        <end position="222"/>
    </location>
</feature>
<evidence type="ECO:0000256" key="6">
    <source>
        <dbReference type="ARBA" id="ARBA00023010"/>
    </source>
</evidence>
<dbReference type="InterPro" id="IPR012476">
    <property type="entry name" value="GLE1"/>
</dbReference>
<dbReference type="GO" id="GO:0000822">
    <property type="term" value="F:inositol hexakisphosphate binding"/>
    <property type="evidence" value="ECO:0007669"/>
    <property type="project" value="TreeGrafter"/>
</dbReference>
<evidence type="ECO:0000313" key="13">
    <source>
        <dbReference type="EMBL" id="KAK3359231.1"/>
    </source>
</evidence>
<feature type="compositionally biased region" description="Low complexity" evidence="12">
    <location>
        <begin position="224"/>
        <end position="241"/>
    </location>
</feature>
<reference evidence="13" key="2">
    <citation type="submission" date="2023-06" db="EMBL/GenBank/DDBJ databases">
        <authorList>
            <consortium name="Lawrence Berkeley National Laboratory"/>
            <person name="Haridas S."/>
            <person name="Hensen N."/>
            <person name="Bonometti L."/>
            <person name="Westerberg I."/>
            <person name="Brannstrom I.O."/>
            <person name="Guillou S."/>
            <person name="Cros-Aarteil S."/>
            <person name="Calhoun S."/>
            <person name="Kuo A."/>
            <person name="Mondo S."/>
            <person name="Pangilinan J."/>
            <person name="Riley R."/>
            <person name="Labutti K."/>
            <person name="Andreopoulos B."/>
            <person name="Lipzen A."/>
            <person name="Chen C."/>
            <person name="Yanf M."/>
            <person name="Daum C."/>
            <person name="Ng V."/>
            <person name="Clum A."/>
            <person name="Steindorff A."/>
            <person name="Ohm R."/>
            <person name="Martin F."/>
            <person name="Silar P."/>
            <person name="Natvig D."/>
            <person name="Lalanne C."/>
            <person name="Gautier V."/>
            <person name="Ament-Velasquez S.L."/>
            <person name="Kruys A."/>
            <person name="Hutchinson M.I."/>
            <person name="Powell A.J."/>
            <person name="Barry K."/>
            <person name="Miller A.N."/>
            <person name="Grigoriev I.V."/>
            <person name="Debuchy R."/>
            <person name="Gladieux P."/>
            <person name="Thoren M.H."/>
            <person name="Johannesson H."/>
        </authorList>
    </citation>
    <scope>NUCLEOTIDE SEQUENCE</scope>
    <source>
        <strain evidence="13">CBS 955.72</strain>
    </source>
</reference>
<accession>A0AAJ0HPT8</accession>
<dbReference type="GO" id="GO:0015031">
    <property type="term" value="P:protein transport"/>
    <property type="evidence" value="ECO:0007669"/>
    <property type="project" value="UniProtKB-KW"/>
</dbReference>
<evidence type="ECO:0000256" key="2">
    <source>
        <dbReference type="ARBA" id="ARBA00011056"/>
    </source>
</evidence>
<keyword evidence="4" id="KW-0509">mRNA transport</keyword>
<evidence type="ECO:0000256" key="11">
    <source>
        <dbReference type="SAM" id="Coils"/>
    </source>
</evidence>
<dbReference type="PANTHER" id="PTHR12960:SF0">
    <property type="entry name" value="MRNA EXPORT FACTOR GLE1"/>
    <property type="match status" value="1"/>
</dbReference>
<keyword evidence="8" id="KW-0539">Nucleus</keyword>
<sequence>MAGSSPPRRQSCQWASPDRSSIIADILVDDRNSEARHKSLLESAKKEHDRVRLEAERVYQQHMQKEEQQRLLEEKQRILEAKRREEERIRLEEHNAAERTRLHALRAKKIELPPTPKEPEPPKAPAPASIPPPVQKVLQAPSLATPINGTTAPQAPPTSTLFGGKKTMITSQLAAHNPFGAPRPAPASQTPATTQAPTAPNTGGSSLGGNATINGASSQTKPGQAAQAAQSAPQPSTPAAPDRYTVIHQNLKILRKFMIDQAKANKALKGRMGDMRREIRKCVGQLTGGVGANRIQQASIINLLREAMGNQVGSAPMDPSTFILEPRNPVQGALHNEHQLPSLFLYLLNIFAKATISQFINEAGARPETADPVGVCIAFVFSDPEFLWRGASLIDILMAKFRIVCPVLFGYRGNEKTEQGRARLGWWKDDGRWVGDQQHMDRMTGLGAGFAAVSLRKFANSKKDNPYPPRHYWAAMARIVNTPPAEMSNTQCVVLRSMIQNFEQKFVEFYGTAAIVALRMCLVDFPARAPQKTPAVGSLEVLGQVLKRDAGLHL</sequence>
<dbReference type="Pfam" id="PF07817">
    <property type="entry name" value="GLE1"/>
    <property type="match status" value="1"/>
</dbReference>
<protein>
    <recommendedName>
        <fullName evidence="9">mRNA export factor GLE1</fullName>
    </recommendedName>
    <alternativeName>
        <fullName evidence="10">Nucleoporin GLE1</fullName>
    </alternativeName>
</protein>
<dbReference type="GO" id="GO:0044614">
    <property type="term" value="C:nuclear pore cytoplasmic filaments"/>
    <property type="evidence" value="ECO:0007669"/>
    <property type="project" value="TreeGrafter"/>
</dbReference>
<dbReference type="GO" id="GO:0005543">
    <property type="term" value="F:phospholipid binding"/>
    <property type="evidence" value="ECO:0007669"/>
    <property type="project" value="TreeGrafter"/>
</dbReference>
<proteinExistence type="inferred from homology"/>
<name>A0AAJ0HPT8_9PEZI</name>
<keyword evidence="14" id="KW-1185">Reference proteome</keyword>
<dbReference type="Gene3D" id="1.25.40.510">
    <property type="entry name" value="GLE1-like"/>
    <property type="match status" value="1"/>
</dbReference>
<evidence type="ECO:0000256" key="9">
    <source>
        <dbReference type="ARBA" id="ARBA00026227"/>
    </source>
</evidence>
<comment type="subcellular location">
    <subcellularLocation>
        <location evidence="1">Nucleus</location>
        <location evidence="1">Nuclear pore complex</location>
    </subcellularLocation>
</comment>
<dbReference type="PANTHER" id="PTHR12960">
    <property type="entry name" value="GLE-1-RELATED"/>
    <property type="match status" value="1"/>
</dbReference>
<dbReference type="InterPro" id="IPR038506">
    <property type="entry name" value="GLE1-like_sf"/>
</dbReference>
<gene>
    <name evidence="13" type="ORF">B0T25DRAFT_90917</name>
</gene>
<organism evidence="13 14">
    <name type="scientific">Lasiosphaeria hispida</name>
    <dbReference type="NCBI Taxonomy" id="260671"/>
    <lineage>
        <taxon>Eukaryota</taxon>
        <taxon>Fungi</taxon>
        <taxon>Dikarya</taxon>
        <taxon>Ascomycota</taxon>
        <taxon>Pezizomycotina</taxon>
        <taxon>Sordariomycetes</taxon>
        <taxon>Sordariomycetidae</taxon>
        <taxon>Sordariales</taxon>
        <taxon>Lasiosphaeriaceae</taxon>
        <taxon>Lasiosphaeria</taxon>
    </lineage>
</organism>
<evidence type="ECO:0000256" key="10">
    <source>
        <dbReference type="ARBA" id="ARBA00029983"/>
    </source>
</evidence>
<keyword evidence="3" id="KW-0813">Transport</keyword>
<keyword evidence="6" id="KW-0811">Translocation</keyword>
<keyword evidence="7" id="KW-0906">Nuclear pore complex</keyword>
<keyword evidence="11" id="KW-0175">Coiled coil</keyword>
<feature type="coiled-coil region" evidence="11">
    <location>
        <begin position="41"/>
        <end position="92"/>
    </location>
</feature>
<evidence type="ECO:0000313" key="14">
    <source>
        <dbReference type="Proteomes" id="UP001275084"/>
    </source>
</evidence>
<feature type="region of interest" description="Disordered" evidence="12">
    <location>
        <begin position="176"/>
        <end position="242"/>
    </location>
</feature>
<evidence type="ECO:0000256" key="4">
    <source>
        <dbReference type="ARBA" id="ARBA00022816"/>
    </source>
</evidence>
<evidence type="ECO:0000256" key="1">
    <source>
        <dbReference type="ARBA" id="ARBA00004567"/>
    </source>
</evidence>
<dbReference type="GO" id="GO:0016973">
    <property type="term" value="P:poly(A)+ mRNA export from nucleus"/>
    <property type="evidence" value="ECO:0007669"/>
    <property type="project" value="InterPro"/>
</dbReference>